<protein>
    <submittedName>
        <fullName evidence="2">Uncharacterized protein</fullName>
    </submittedName>
</protein>
<accession>A0A8T0VZ11</accession>
<feature type="region of interest" description="Disordered" evidence="1">
    <location>
        <begin position="1"/>
        <end position="136"/>
    </location>
</feature>
<comment type="caution">
    <text evidence="2">The sequence shown here is derived from an EMBL/GenBank/DDBJ whole genome shotgun (WGS) entry which is preliminary data.</text>
</comment>
<organism evidence="2 3">
    <name type="scientific">Panicum virgatum</name>
    <name type="common">Blackwell switchgrass</name>
    <dbReference type="NCBI Taxonomy" id="38727"/>
    <lineage>
        <taxon>Eukaryota</taxon>
        <taxon>Viridiplantae</taxon>
        <taxon>Streptophyta</taxon>
        <taxon>Embryophyta</taxon>
        <taxon>Tracheophyta</taxon>
        <taxon>Spermatophyta</taxon>
        <taxon>Magnoliopsida</taxon>
        <taxon>Liliopsida</taxon>
        <taxon>Poales</taxon>
        <taxon>Poaceae</taxon>
        <taxon>PACMAD clade</taxon>
        <taxon>Panicoideae</taxon>
        <taxon>Panicodae</taxon>
        <taxon>Paniceae</taxon>
        <taxon>Panicinae</taxon>
        <taxon>Panicum</taxon>
        <taxon>Panicum sect. Hiantes</taxon>
    </lineage>
</organism>
<dbReference type="EMBL" id="CM029040">
    <property type="protein sequence ID" value="KAG2637623.1"/>
    <property type="molecule type" value="Genomic_DNA"/>
</dbReference>
<feature type="compositionally biased region" description="Basic and acidic residues" evidence="1">
    <location>
        <begin position="120"/>
        <end position="136"/>
    </location>
</feature>
<evidence type="ECO:0000313" key="3">
    <source>
        <dbReference type="Proteomes" id="UP000823388"/>
    </source>
</evidence>
<name>A0A8T0VZ11_PANVG</name>
<keyword evidence="3" id="KW-1185">Reference proteome</keyword>
<dbReference type="AlphaFoldDB" id="A0A8T0VZ11"/>
<proteinExistence type="predicted"/>
<gene>
    <name evidence="2" type="ORF">PVAP13_2NG529403</name>
</gene>
<evidence type="ECO:0000256" key="1">
    <source>
        <dbReference type="SAM" id="MobiDB-lite"/>
    </source>
</evidence>
<evidence type="ECO:0000313" key="2">
    <source>
        <dbReference type="EMBL" id="KAG2637623.1"/>
    </source>
</evidence>
<feature type="compositionally biased region" description="Basic residues" evidence="1">
    <location>
        <begin position="47"/>
        <end position="56"/>
    </location>
</feature>
<reference evidence="2" key="1">
    <citation type="submission" date="2020-05" db="EMBL/GenBank/DDBJ databases">
        <title>WGS assembly of Panicum virgatum.</title>
        <authorList>
            <person name="Lovell J.T."/>
            <person name="Jenkins J."/>
            <person name="Shu S."/>
            <person name="Juenger T.E."/>
            <person name="Schmutz J."/>
        </authorList>
    </citation>
    <scope>NUCLEOTIDE SEQUENCE</scope>
    <source>
        <strain evidence="2">AP13</strain>
    </source>
</reference>
<sequence length="155" mass="16357">MLPPSRASLPGPGAPLPCFPPGELWAESELPAAEGRRRGGGGWSSGRAHRPPRSVGRRPPLPLPARRRSDARGGGCRRRLQEEGRRGRISRLGGDPAVARREARSGDGSGCAGLRRRAARGREGGVGHGDGGDVRERDDAWASCVSVCLCGELNK</sequence>
<dbReference type="Proteomes" id="UP000823388">
    <property type="component" value="Chromosome 2N"/>
</dbReference>